<proteinExistence type="predicted"/>
<dbReference type="Proteomes" id="UP000277204">
    <property type="component" value="Unassembled WGS sequence"/>
</dbReference>
<organism evidence="1 2">
    <name type="scientific">Schistosoma margrebowiei</name>
    <dbReference type="NCBI Taxonomy" id="48269"/>
    <lineage>
        <taxon>Eukaryota</taxon>
        <taxon>Metazoa</taxon>
        <taxon>Spiralia</taxon>
        <taxon>Lophotrochozoa</taxon>
        <taxon>Platyhelminthes</taxon>
        <taxon>Trematoda</taxon>
        <taxon>Digenea</taxon>
        <taxon>Strigeidida</taxon>
        <taxon>Schistosomatoidea</taxon>
        <taxon>Schistosomatidae</taxon>
        <taxon>Schistosoma</taxon>
    </lineage>
</organism>
<accession>A0A183MA86</accession>
<name>A0A183MA86_9TREM</name>
<feature type="non-terminal residue" evidence="1">
    <location>
        <position position="109"/>
    </location>
</feature>
<evidence type="ECO:0000313" key="1">
    <source>
        <dbReference type="EMBL" id="VDP03142.1"/>
    </source>
</evidence>
<protein>
    <submittedName>
        <fullName evidence="1">Uncharacterized protein</fullName>
    </submittedName>
</protein>
<sequence length="109" mass="12793">MNATKCYAHSNDSKDNDKDRVFDVVQSIMEKFSSKDLIILIGGLNAKVLMYNTGFENFMERHWLTGRKKWKWREICKSMCIQQIDYRHHNITPQMHSQSYTGLTGSQCI</sequence>
<dbReference type="EMBL" id="UZAI01008829">
    <property type="protein sequence ID" value="VDP03142.1"/>
    <property type="molecule type" value="Genomic_DNA"/>
</dbReference>
<keyword evidence="2" id="KW-1185">Reference proteome</keyword>
<evidence type="ECO:0000313" key="2">
    <source>
        <dbReference type="Proteomes" id="UP000277204"/>
    </source>
</evidence>
<dbReference type="AlphaFoldDB" id="A0A183MA86"/>
<gene>
    <name evidence="1" type="ORF">SMRZ_LOCUS12961</name>
</gene>
<reference evidence="1 2" key="1">
    <citation type="submission" date="2018-11" db="EMBL/GenBank/DDBJ databases">
        <authorList>
            <consortium name="Pathogen Informatics"/>
        </authorList>
    </citation>
    <scope>NUCLEOTIDE SEQUENCE [LARGE SCALE GENOMIC DNA]</scope>
    <source>
        <strain evidence="1 2">Zambia</strain>
    </source>
</reference>